<feature type="binding site" evidence="7">
    <location>
        <begin position="84"/>
        <end position="85"/>
    </location>
    <ligand>
        <name>(2S)-2-hydroxy-3-oxobutyl phosphate</name>
        <dbReference type="ChEBI" id="CHEBI:58830"/>
    </ligand>
</feature>
<dbReference type="GO" id="GO:0009231">
    <property type="term" value="P:riboflavin biosynthetic process"/>
    <property type="evidence" value="ECO:0007669"/>
    <property type="project" value="UniProtKB-UniRule"/>
</dbReference>
<proteinExistence type="inferred from homology"/>
<comment type="function">
    <text evidence="7">Catalyzes the formation of 6,7-dimethyl-8-ribityllumazine by condensation of 5-amino-6-(D-ribitylamino)uracil with 3,4-dihydroxy-2-butanone 4-phosphate. This is the penultimate step in the biosynthesis of riboflavin.</text>
</comment>
<dbReference type="UniPathway" id="UPA00275">
    <property type="reaction ID" value="UER00404"/>
</dbReference>
<name>A0A5D3YFY8_9BACT</name>
<dbReference type="GO" id="GO:0009349">
    <property type="term" value="C:riboflavin synthase complex"/>
    <property type="evidence" value="ECO:0007669"/>
    <property type="project" value="UniProtKB-UniRule"/>
</dbReference>
<keyword evidence="4 7" id="KW-0686">Riboflavin biosynthesis</keyword>
<dbReference type="InterPro" id="IPR002180">
    <property type="entry name" value="LS/RS"/>
</dbReference>
<dbReference type="PANTHER" id="PTHR21058">
    <property type="entry name" value="6,7-DIMETHYL-8-RIBITYLLUMAZINE SYNTHASE DMRL SYNTHASE LUMAZINE SYNTHASE"/>
    <property type="match status" value="1"/>
</dbReference>
<accession>A0A5D3YFY8</accession>
<dbReference type="SUPFAM" id="SSF52121">
    <property type="entry name" value="Lumazine synthase"/>
    <property type="match status" value="1"/>
</dbReference>
<reference evidence="8 9" key="1">
    <citation type="submission" date="2019-07" db="EMBL/GenBank/DDBJ databases">
        <title>Genomic Encyclopedia of Archaeal and Bacterial Type Strains, Phase II (KMG-II): from individual species to whole genera.</title>
        <authorList>
            <person name="Goeker M."/>
        </authorList>
    </citation>
    <scope>NUCLEOTIDE SEQUENCE [LARGE SCALE GENOMIC DNA]</scope>
    <source>
        <strain evidence="8 9">DSM 21935</strain>
    </source>
</reference>
<comment type="catalytic activity">
    <reaction evidence="6 7">
        <text>(2S)-2-hydroxy-3-oxobutyl phosphate + 5-amino-6-(D-ribitylamino)uracil = 6,7-dimethyl-8-(1-D-ribityl)lumazine + phosphate + 2 H2O + H(+)</text>
        <dbReference type="Rhea" id="RHEA:26152"/>
        <dbReference type="ChEBI" id="CHEBI:15377"/>
        <dbReference type="ChEBI" id="CHEBI:15378"/>
        <dbReference type="ChEBI" id="CHEBI:15934"/>
        <dbReference type="ChEBI" id="CHEBI:43474"/>
        <dbReference type="ChEBI" id="CHEBI:58201"/>
        <dbReference type="ChEBI" id="CHEBI:58830"/>
        <dbReference type="EC" id="2.5.1.78"/>
    </reaction>
</comment>
<dbReference type="CDD" id="cd09209">
    <property type="entry name" value="Lumazine_synthase-I"/>
    <property type="match status" value="1"/>
</dbReference>
<dbReference type="GO" id="GO:0000906">
    <property type="term" value="F:6,7-dimethyl-8-ribityllumazine synthase activity"/>
    <property type="evidence" value="ECO:0007669"/>
    <property type="project" value="UniProtKB-UniRule"/>
</dbReference>
<dbReference type="PANTHER" id="PTHR21058:SF0">
    <property type="entry name" value="6,7-DIMETHYL-8-RIBITYLLUMAZINE SYNTHASE"/>
    <property type="match status" value="1"/>
</dbReference>
<evidence type="ECO:0000256" key="6">
    <source>
        <dbReference type="ARBA" id="ARBA00048785"/>
    </source>
</evidence>
<evidence type="ECO:0000313" key="9">
    <source>
        <dbReference type="Proteomes" id="UP000324595"/>
    </source>
</evidence>
<dbReference type="NCBIfam" id="TIGR00114">
    <property type="entry name" value="lumazine-synth"/>
    <property type="match status" value="1"/>
</dbReference>
<dbReference type="OrthoDB" id="9809709at2"/>
<comment type="caution">
    <text evidence="8">The sequence shown here is derived from an EMBL/GenBank/DDBJ whole genome shotgun (WGS) entry which is preliminary data.</text>
</comment>
<evidence type="ECO:0000313" key="8">
    <source>
        <dbReference type="EMBL" id="TYP92593.1"/>
    </source>
</evidence>
<evidence type="ECO:0000256" key="4">
    <source>
        <dbReference type="ARBA" id="ARBA00022619"/>
    </source>
</evidence>
<dbReference type="Proteomes" id="UP000324595">
    <property type="component" value="Unassembled WGS sequence"/>
</dbReference>
<evidence type="ECO:0000256" key="3">
    <source>
        <dbReference type="ARBA" id="ARBA00012664"/>
    </source>
</evidence>
<dbReference type="EMBL" id="VNHY01000003">
    <property type="protein sequence ID" value="TYP92593.1"/>
    <property type="molecule type" value="Genomic_DNA"/>
</dbReference>
<sequence>MARKILEGHIEDTFTVGIVAAKWNSFITDELLAGACETLKDHGFTDEQIVVARCPGAYEIPFTARRLLPKVDGIVTLGSVIRGDTPHFEYVCEAVNRGVLKLNMSGNKPVVFGVLTTDDVQQAQKRCGLVGDHGNKGSETALALIHMLTLTESIDQL</sequence>
<feature type="active site" description="Proton donor" evidence="7">
    <location>
        <position position="87"/>
    </location>
</feature>
<protein>
    <recommendedName>
        <fullName evidence="3 7">6,7-dimethyl-8-ribityllumazine synthase</fullName>
        <shortName evidence="7">DMRL synthase</shortName>
        <shortName evidence="7">LS</shortName>
        <shortName evidence="7">Lumazine synthase</shortName>
        <ecNumber evidence="3 7">2.5.1.78</ecNumber>
    </recommendedName>
</protein>
<comment type="similarity">
    <text evidence="2 7">Belongs to the DMRL synthase family.</text>
</comment>
<dbReference type="GO" id="GO:0005829">
    <property type="term" value="C:cytosol"/>
    <property type="evidence" value="ECO:0007669"/>
    <property type="project" value="TreeGrafter"/>
</dbReference>
<evidence type="ECO:0000256" key="7">
    <source>
        <dbReference type="HAMAP-Rule" id="MF_00178"/>
    </source>
</evidence>
<dbReference type="RefSeq" id="WP_148899288.1">
    <property type="nucleotide sequence ID" value="NZ_VNHY01000003.1"/>
</dbReference>
<keyword evidence="9" id="KW-1185">Reference proteome</keyword>
<feature type="binding site" evidence="7">
    <location>
        <begin position="79"/>
        <end position="81"/>
    </location>
    <ligand>
        <name>5-amino-6-(D-ribitylamino)uracil</name>
        <dbReference type="ChEBI" id="CHEBI:15934"/>
    </ligand>
</feature>
<feature type="binding site" evidence="7">
    <location>
        <position position="112"/>
    </location>
    <ligand>
        <name>5-amino-6-(D-ribitylamino)uracil</name>
        <dbReference type="ChEBI" id="CHEBI:15934"/>
    </ligand>
</feature>
<feature type="binding site" evidence="7">
    <location>
        <position position="126"/>
    </location>
    <ligand>
        <name>(2S)-2-hydroxy-3-oxobutyl phosphate</name>
        <dbReference type="ChEBI" id="CHEBI:58830"/>
    </ligand>
</feature>
<dbReference type="InterPro" id="IPR034964">
    <property type="entry name" value="LS"/>
</dbReference>
<gene>
    <name evidence="7" type="primary">ribH</name>
    <name evidence="8" type="ORF">LX73_1955</name>
</gene>
<dbReference type="EC" id="2.5.1.78" evidence="3 7"/>
<dbReference type="Pfam" id="PF00885">
    <property type="entry name" value="DMRL_synthase"/>
    <property type="match status" value="1"/>
</dbReference>
<evidence type="ECO:0000256" key="1">
    <source>
        <dbReference type="ARBA" id="ARBA00004917"/>
    </source>
</evidence>
<dbReference type="AlphaFoldDB" id="A0A5D3YFY8"/>
<keyword evidence="5 7" id="KW-0808">Transferase</keyword>
<evidence type="ECO:0000256" key="2">
    <source>
        <dbReference type="ARBA" id="ARBA00007424"/>
    </source>
</evidence>
<evidence type="ECO:0000256" key="5">
    <source>
        <dbReference type="ARBA" id="ARBA00022679"/>
    </source>
</evidence>
<comment type="pathway">
    <text evidence="1 7">Cofactor biosynthesis; riboflavin biosynthesis; riboflavin from 2-hydroxy-3-oxobutyl phosphate and 5-amino-6-(D-ribitylamino)uracil: step 1/2.</text>
</comment>
<dbReference type="HAMAP" id="MF_00178">
    <property type="entry name" value="Lumazine_synth"/>
    <property type="match status" value="1"/>
</dbReference>
<feature type="binding site" evidence="7">
    <location>
        <position position="23"/>
    </location>
    <ligand>
        <name>5-amino-6-(D-ribitylamino)uracil</name>
        <dbReference type="ChEBI" id="CHEBI:15934"/>
    </ligand>
</feature>
<organism evidence="8 9">
    <name type="scientific">Fodinibius salinus</name>
    <dbReference type="NCBI Taxonomy" id="860790"/>
    <lineage>
        <taxon>Bacteria</taxon>
        <taxon>Pseudomonadati</taxon>
        <taxon>Balneolota</taxon>
        <taxon>Balneolia</taxon>
        <taxon>Balneolales</taxon>
        <taxon>Balneolaceae</taxon>
        <taxon>Fodinibius</taxon>
    </lineage>
</organism>
<dbReference type="Gene3D" id="3.40.50.960">
    <property type="entry name" value="Lumazine/riboflavin synthase"/>
    <property type="match status" value="1"/>
</dbReference>
<dbReference type="InterPro" id="IPR036467">
    <property type="entry name" value="LS/RS_sf"/>
</dbReference>
<feature type="binding site" evidence="7">
    <location>
        <begin position="57"/>
        <end position="59"/>
    </location>
    <ligand>
        <name>5-amino-6-(D-ribitylamino)uracil</name>
        <dbReference type="ChEBI" id="CHEBI:15934"/>
    </ligand>
</feature>